<feature type="signal peptide" evidence="1">
    <location>
        <begin position="1"/>
        <end position="19"/>
    </location>
</feature>
<comment type="caution">
    <text evidence="2">The sequence shown here is derived from an EMBL/GenBank/DDBJ whole genome shotgun (WGS) entry which is preliminary data.</text>
</comment>
<dbReference type="Proteomes" id="UP000298663">
    <property type="component" value="Unassembled WGS sequence"/>
</dbReference>
<reference evidence="2 3" key="1">
    <citation type="journal article" date="2015" name="Genome Biol.">
        <title>Comparative genomics of Steinernema reveals deeply conserved gene regulatory networks.</title>
        <authorList>
            <person name="Dillman A.R."/>
            <person name="Macchietto M."/>
            <person name="Porter C.F."/>
            <person name="Rogers A."/>
            <person name="Williams B."/>
            <person name="Antoshechkin I."/>
            <person name="Lee M.M."/>
            <person name="Goodwin Z."/>
            <person name="Lu X."/>
            <person name="Lewis E.E."/>
            <person name="Goodrich-Blair H."/>
            <person name="Stock S.P."/>
            <person name="Adams B.J."/>
            <person name="Sternberg P.W."/>
            <person name="Mortazavi A."/>
        </authorList>
    </citation>
    <scope>NUCLEOTIDE SEQUENCE [LARGE SCALE GENOMIC DNA]</scope>
    <source>
        <strain evidence="2 3">ALL</strain>
    </source>
</reference>
<dbReference type="AlphaFoldDB" id="A0A4V5ZYD9"/>
<evidence type="ECO:0000313" key="2">
    <source>
        <dbReference type="EMBL" id="TKR63175.1"/>
    </source>
</evidence>
<sequence length="94" mass="8990">MNAKLIALLVLLCASTVMSDLVDTVEGTVKGVPLVGSLLNSLLKPVGGTLDGVINKLPIGGLPKGLGGALPSVNAVGGTLGGVSDAASGVADGL</sequence>
<dbReference type="EMBL" id="AZBU02000010">
    <property type="protein sequence ID" value="TKR63175.1"/>
    <property type="molecule type" value="Genomic_DNA"/>
</dbReference>
<protein>
    <submittedName>
        <fullName evidence="2">Uncharacterized protein</fullName>
    </submittedName>
</protein>
<keyword evidence="1" id="KW-0732">Signal</keyword>
<reference evidence="2 3" key="2">
    <citation type="journal article" date="2019" name="G3 (Bethesda)">
        <title>Hybrid Assembly of the Genome of the Entomopathogenic Nematode Steinernema carpocapsae Identifies the X-Chromosome.</title>
        <authorList>
            <person name="Serra L."/>
            <person name="Macchietto M."/>
            <person name="Macias-Munoz A."/>
            <person name="McGill C.J."/>
            <person name="Rodriguez I.M."/>
            <person name="Rodriguez B."/>
            <person name="Murad R."/>
            <person name="Mortazavi A."/>
        </authorList>
    </citation>
    <scope>NUCLEOTIDE SEQUENCE [LARGE SCALE GENOMIC DNA]</scope>
    <source>
        <strain evidence="2 3">ALL</strain>
    </source>
</reference>
<name>A0A4V5ZYD9_STECR</name>
<gene>
    <name evidence="2" type="ORF">L596_027038</name>
</gene>
<organism evidence="2 3">
    <name type="scientific">Steinernema carpocapsae</name>
    <name type="common">Entomopathogenic nematode</name>
    <dbReference type="NCBI Taxonomy" id="34508"/>
    <lineage>
        <taxon>Eukaryota</taxon>
        <taxon>Metazoa</taxon>
        <taxon>Ecdysozoa</taxon>
        <taxon>Nematoda</taxon>
        <taxon>Chromadorea</taxon>
        <taxon>Rhabditida</taxon>
        <taxon>Tylenchina</taxon>
        <taxon>Panagrolaimomorpha</taxon>
        <taxon>Strongyloidoidea</taxon>
        <taxon>Steinernematidae</taxon>
        <taxon>Steinernema</taxon>
    </lineage>
</organism>
<feature type="chain" id="PRO_5020666895" evidence="1">
    <location>
        <begin position="20"/>
        <end position="94"/>
    </location>
</feature>
<keyword evidence="3" id="KW-1185">Reference proteome</keyword>
<evidence type="ECO:0000256" key="1">
    <source>
        <dbReference type="SAM" id="SignalP"/>
    </source>
</evidence>
<evidence type="ECO:0000313" key="3">
    <source>
        <dbReference type="Proteomes" id="UP000298663"/>
    </source>
</evidence>
<proteinExistence type="predicted"/>
<accession>A0A4V5ZYD9</accession>